<evidence type="ECO:0000313" key="2">
    <source>
        <dbReference type="Proteomes" id="UP000186168"/>
    </source>
</evidence>
<keyword evidence="2" id="KW-1185">Reference proteome</keyword>
<dbReference type="EMBL" id="ASQP01000399">
    <property type="protein sequence ID" value="OMI35294.1"/>
    <property type="molecule type" value="Genomic_DNA"/>
</dbReference>
<gene>
    <name evidence="1" type="ORF">SPAR_31511</name>
</gene>
<dbReference type="AlphaFoldDB" id="A0A1R1SAE7"/>
<comment type="caution">
    <text evidence="1">The sequence shown here is derived from an EMBL/GenBank/DDBJ whole genome shotgun (WGS) entry which is preliminary data.</text>
</comment>
<proteinExistence type="predicted"/>
<accession>A0A1R1SAE7</accession>
<name>A0A1R1SAE7_9ACTN</name>
<dbReference type="Proteomes" id="UP000186168">
    <property type="component" value="Unassembled WGS sequence"/>
</dbReference>
<reference evidence="1 2" key="1">
    <citation type="submission" date="2013-05" db="EMBL/GenBank/DDBJ databases">
        <title>Genome sequence of Streptomyces sparsogenes DSM 40356.</title>
        <authorList>
            <person name="Coyne S."/>
            <person name="Seebeck F.P."/>
        </authorList>
    </citation>
    <scope>NUCLEOTIDE SEQUENCE [LARGE SCALE GENOMIC DNA]</scope>
    <source>
        <strain evidence="1 2">DSM 40356</strain>
    </source>
</reference>
<protein>
    <submittedName>
        <fullName evidence="1">Uncharacterized protein</fullName>
    </submittedName>
</protein>
<organism evidence="1 2">
    <name type="scientific">Streptomyces sparsogenes DSM 40356</name>
    <dbReference type="NCBI Taxonomy" id="1331668"/>
    <lineage>
        <taxon>Bacteria</taxon>
        <taxon>Bacillati</taxon>
        <taxon>Actinomycetota</taxon>
        <taxon>Actinomycetes</taxon>
        <taxon>Kitasatosporales</taxon>
        <taxon>Streptomycetaceae</taxon>
        <taxon>Streptomyces</taxon>
    </lineage>
</organism>
<sequence length="67" mass="6881">MHSICGVRGRRRVGAQAGRLHVGGRRCHEALSLAVAVLVAQHDRQLPGGGQAAVLGALAACPLCMTV</sequence>
<evidence type="ECO:0000313" key="1">
    <source>
        <dbReference type="EMBL" id="OMI35294.1"/>
    </source>
</evidence>